<dbReference type="Proteomes" id="UP001595799">
    <property type="component" value="Unassembled WGS sequence"/>
</dbReference>
<sequence>MGPFEAILAFTLAATLLTLTPGIDTALVLRTAAVENARSAMLAGLGISTGVLVWGFLAAMGLGAVLAVSETAYNLVRIAGAVYLIYLGGLLIRNAVRKQPPDTAPWDRSAAPALSGRRWFARGALTNLLNPKVGVFYVSFLPQFIPAGGNVLLFSILLAAIHAGLGVLWFAFITLATRPAAGFLRRTAVARTLDGITGGVLIAFGLRIAFTGSR</sequence>
<keyword evidence="2" id="KW-1003">Cell membrane</keyword>
<reference evidence="8" key="1">
    <citation type="journal article" date="2019" name="Int. J. Syst. Evol. Microbiol.">
        <title>The Global Catalogue of Microorganisms (GCM) 10K type strain sequencing project: providing services to taxonomists for standard genome sequencing and annotation.</title>
        <authorList>
            <consortium name="The Broad Institute Genomics Platform"/>
            <consortium name="The Broad Institute Genome Sequencing Center for Infectious Disease"/>
            <person name="Wu L."/>
            <person name="Ma J."/>
        </authorList>
    </citation>
    <scope>NUCLEOTIDE SEQUENCE [LARGE SCALE GENOMIC DNA]</scope>
    <source>
        <strain evidence="8">CECT 8472</strain>
    </source>
</reference>
<feature type="transmembrane region" description="Helical" evidence="6">
    <location>
        <begin position="41"/>
        <end position="66"/>
    </location>
</feature>
<protein>
    <submittedName>
        <fullName evidence="7">LysE family translocator</fullName>
    </submittedName>
</protein>
<evidence type="ECO:0000256" key="5">
    <source>
        <dbReference type="ARBA" id="ARBA00023136"/>
    </source>
</evidence>
<feature type="transmembrane region" description="Helical" evidence="6">
    <location>
        <begin position="6"/>
        <end position="29"/>
    </location>
</feature>
<comment type="subcellular location">
    <subcellularLocation>
        <location evidence="1">Cell membrane</location>
        <topology evidence="1">Multi-pass membrane protein</topology>
    </subcellularLocation>
</comment>
<dbReference type="PANTHER" id="PTHR30086">
    <property type="entry name" value="ARGININE EXPORTER PROTEIN ARGO"/>
    <property type="match status" value="1"/>
</dbReference>
<dbReference type="Pfam" id="PF01810">
    <property type="entry name" value="LysE"/>
    <property type="match status" value="1"/>
</dbReference>
<evidence type="ECO:0000256" key="3">
    <source>
        <dbReference type="ARBA" id="ARBA00022692"/>
    </source>
</evidence>
<dbReference type="EMBL" id="JBHSCW010000002">
    <property type="protein sequence ID" value="MFC4350812.1"/>
    <property type="molecule type" value="Genomic_DNA"/>
</dbReference>
<evidence type="ECO:0000313" key="7">
    <source>
        <dbReference type="EMBL" id="MFC4350812.1"/>
    </source>
</evidence>
<keyword evidence="3 6" id="KW-0812">Transmembrane</keyword>
<keyword evidence="5 6" id="KW-0472">Membrane</keyword>
<keyword evidence="4 6" id="KW-1133">Transmembrane helix</keyword>
<evidence type="ECO:0000256" key="4">
    <source>
        <dbReference type="ARBA" id="ARBA00022989"/>
    </source>
</evidence>
<keyword evidence="8" id="KW-1185">Reference proteome</keyword>
<feature type="transmembrane region" description="Helical" evidence="6">
    <location>
        <begin position="151"/>
        <end position="176"/>
    </location>
</feature>
<proteinExistence type="predicted"/>
<comment type="caution">
    <text evidence="7">The sequence shown here is derived from an EMBL/GenBank/DDBJ whole genome shotgun (WGS) entry which is preliminary data.</text>
</comment>
<evidence type="ECO:0000256" key="6">
    <source>
        <dbReference type="SAM" id="Phobius"/>
    </source>
</evidence>
<evidence type="ECO:0000256" key="1">
    <source>
        <dbReference type="ARBA" id="ARBA00004651"/>
    </source>
</evidence>
<gene>
    <name evidence="7" type="ORF">ACFOW6_04560</name>
</gene>
<dbReference type="PIRSF" id="PIRSF006324">
    <property type="entry name" value="LeuE"/>
    <property type="match status" value="1"/>
</dbReference>
<evidence type="ECO:0000256" key="2">
    <source>
        <dbReference type="ARBA" id="ARBA00022475"/>
    </source>
</evidence>
<accession>A0ABV8UHR1</accession>
<feature type="transmembrane region" description="Helical" evidence="6">
    <location>
        <begin position="188"/>
        <end position="210"/>
    </location>
</feature>
<dbReference type="RefSeq" id="WP_382421151.1">
    <property type="nucleotide sequence ID" value="NZ_JBHSCW010000002.1"/>
</dbReference>
<evidence type="ECO:0000313" key="8">
    <source>
        <dbReference type="Proteomes" id="UP001595799"/>
    </source>
</evidence>
<dbReference type="PANTHER" id="PTHR30086:SF20">
    <property type="entry name" value="ARGININE EXPORTER PROTEIN ARGO-RELATED"/>
    <property type="match status" value="1"/>
</dbReference>
<organism evidence="7 8">
    <name type="scientific">Fodinicurvata halophila</name>
    <dbReference type="NCBI Taxonomy" id="1419723"/>
    <lineage>
        <taxon>Bacteria</taxon>
        <taxon>Pseudomonadati</taxon>
        <taxon>Pseudomonadota</taxon>
        <taxon>Alphaproteobacteria</taxon>
        <taxon>Rhodospirillales</taxon>
        <taxon>Rhodovibrionaceae</taxon>
        <taxon>Fodinicurvata</taxon>
    </lineage>
</organism>
<dbReference type="InterPro" id="IPR001123">
    <property type="entry name" value="LeuE-type"/>
</dbReference>
<feature type="transmembrane region" description="Helical" evidence="6">
    <location>
        <begin position="72"/>
        <end position="92"/>
    </location>
</feature>
<name>A0ABV8UHR1_9PROT</name>